<dbReference type="SUPFAM" id="SSF52833">
    <property type="entry name" value="Thioredoxin-like"/>
    <property type="match status" value="1"/>
</dbReference>
<evidence type="ECO:0000313" key="8">
    <source>
        <dbReference type="EMBL" id="NLS10004.1"/>
    </source>
</evidence>
<dbReference type="Proteomes" id="UP000523139">
    <property type="component" value="Unassembled WGS sequence"/>
</dbReference>
<dbReference type="AlphaFoldDB" id="A0A7X8TK40"/>
<evidence type="ECO:0000256" key="6">
    <source>
        <dbReference type="SAM" id="SignalP"/>
    </source>
</evidence>
<proteinExistence type="predicted"/>
<keyword evidence="9" id="KW-1185">Reference proteome</keyword>
<evidence type="ECO:0000256" key="1">
    <source>
        <dbReference type="ARBA" id="ARBA00004196"/>
    </source>
</evidence>
<dbReference type="PROSITE" id="PS51257">
    <property type="entry name" value="PROKAR_LIPOPROTEIN"/>
    <property type="match status" value="1"/>
</dbReference>
<dbReference type="PANTHER" id="PTHR42852">
    <property type="entry name" value="THIOL:DISULFIDE INTERCHANGE PROTEIN DSBE"/>
    <property type="match status" value="1"/>
</dbReference>
<dbReference type="EMBL" id="JABAHY010000006">
    <property type="protein sequence ID" value="NLS10004.1"/>
    <property type="molecule type" value="Genomic_DNA"/>
</dbReference>
<feature type="chain" id="PRO_5030820791" evidence="6">
    <location>
        <begin position="33"/>
        <end position="205"/>
    </location>
</feature>
<keyword evidence="6" id="KW-0732">Signal</keyword>
<feature type="domain" description="Thioredoxin" evidence="7">
    <location>
        <begin position="61"/>
        <end position="203"/>
    </location>
</feature>
<evidence type="ECO:0000256" key="4">
    <source>
        <dbReference type="ARBA" id="ARBA00023157"/>
    </source>
</evidence>
<evidence type="ECO:0000313" key="9">
    <source>
        <dbReference type="Proteomes" id="UP000523139"/>
    </source>
</evidence>
<dbReference type="Pfam" id="PF00578">
    <property type="entry name" value="AhpC-TSA"/>
    <property type="match status" value="1"/>
</dbReference>
<evidence type="ECO:0000259" key="7">
    <source>
        <dbReference type="PROSITE" id="PS51352"/>
    </source>
</evidence>
<reference evidence="8 9" key="1">
    <citation type="submission" date="2020-04" db="EMBL/GenBank/DDBJ databases">
        <title>Nesterenkonia sp. nov., isolated from marine sediment.</title>
        <authorList>
            <person name="Zhang G."/>
        </authorList>
    </citation>
    <scope>NUCLEOTIDE SEQUENCE [LARGE SCALE GENOMIC DNA]</scope>
    <source>
        <strain evidence="8 9">MY13</strain>
    </source>
</reference>
<dbReference type="RefSeq" id="WP_168887483.1">
    <property type="nucleotide sequence ID" value="NZ_JABAHY010000006.1"/>
</dbReference>
<comment type="caution">
    <text evidence="8">The sequence shown here is derived from an EMBL/GenBank/DDBJ whole genome shotgun (WGS) entry which is preliminary data.</text>
</comment>
<protein>
    <submittedName>
        <fullName evidence="8">TlpA family protein disulfide reductase</fullName>
    </submittedName>
</protein>
<dbReference type="CDD" id="cd02966">
    <property type="entry name" value="TlpA_like_family"/>
    <property type="match status" value="1"/>
</dbReference>
<organism evidence="8 9">
    <name type="scientific">Nesterenkonia sedimenti</name>
    <dbReference type="NCBI Taxonomy" id="1463632"/>
    <lineage>
        <taxon>Bacteria</taxon>
        <taxon>Bacillati</taxon>
        <taxon>Actinomycetota</taxon>
        <taxon>Actinomycetes</taxon>
        <taxon>Micrococcales</taxon>
        <taxon>Micrococcaceae</taxon>
        <taxon>Nesterenkonia</taxon>
    </lineage>
</organism>
<dbReference type="PANTHER" id="PTHR42852:SF6">
    <property type="entry name" value="THIOL:DISULFIDE INTERCHANGE PROTEIN DSBE"/>
    <property type="match status" value="1"/>
</dbReference>
<keyword evidence="3" id="KW-0812">Transmembrane</keyword>
<dbReference type="InterPro" id="IPR050553">
    <property type="entry name" value="Thioredoxin_ResA/DsbE_sf"/>
</dbReference>
<keyword evidence="4" id="KW-1015">Disulfide bond</keyword>
<dbReference type="GO" id="GO:0016491">
    <property type="term" value="F:oxidoreductase activity"/>
    <property type="evidence" value="ECO:0007669"/>
    <property type="project" value="InterPro"/>
</dbReference>
<dbReference type="InterPro" id="IPR000866">
    <property type="entry name" value="AhpC/TSA"/>
</dbReference>
<comment type="subcellular location">
    <subcellularLocation>
        <location evidence="1">Cell envelope</location>
    </subcellularLocation>
</comment>
<evidence type="ECO:0000256" key="5">
    <source>
        <dbReference type="ARBA" id="ARBA00023284"/>
    </source>
</evidence>
<dbReference type="GO" id="GO:0017004">
    <property type="term" value="P:cytochrome complex assembly"/>
    <property type="evidence" value="ECO:0007669"/>
    <property type="project" value="UniProtKB-KW"/>
</dbReference>
<keyword evidence="5" id="KW-0676">Redox-active center</keyword>
<dbReference type="GO" id="GO:0030313">
    <property type="term" value="C:cell envelope"/>
    <property type="evidence" value="ECO:0007669"/>
    <property type="project" value="UniProtKB-SubCell"/>
</dbReference>
<dbReference type="GO" id="GO:0016209">
    <property type="term" value="F:antioxidant activity"/>
    <property type="evidence" value="ECO:0007669"/>
    <property type="project" value="InterPro"/>
</dbReference>
<dbReference type="Gene3D" id="3.40.30.10">
    <property type="entry name" value="Glutaredoxin"/>
    <property type="match status" value="1"/>
</dbReference>
<dbReference type="PROSITE" id="PS51352">
    <property type="entry name" value="THIOREDOXIN_2"/>
    <property type="match status" value="1"/>
</dbReference>
<dbReference type="InterPro" id="IPR036249">
    <property type="entry name" value="Thioredoxin-like_sf"/>
</dbReference>
<feature type="signal peptide" evidence="6">
    <location>
        <begin position="1"/>
        <end position="32"/>
    </location>
</feature>
<evidence type="ECO:0000256" key="3">
    <source>
        <dbReference type="ARBA" id="ARBA00022968"/>
    </source>
</evidence>
<evidence type="ECO:0000256" key="2">
    <source>
        <dbReference type="ARBA" id="ARBA00022748"/>
    </source>
</evidence>
<name>A0A7X8TK40_9MICC</name>
<sequence length="205" mass="22221">MHFPRPQGPSRRRFRSLVAAVLISAFALTACGSDNEDLAQNASNDGSNYVAGDGSVQEYGADNRGEPVVFEAETFEGEAVTAETFQGEVTVINVWYAACPPCRKEAPDLQEIHEEFEADGVQFYGVNTRDTQPTAEAFERTFGITYPSIEDRGGDVLMSLTDYVHPSAVPTTLVLDREGRVSARISGLVDPGTLRALIDTALEEA</sequence>
<keyword evidence="3" id="KW-0735">Signal-anchor</keyword>
<gene>
    <name evidence="8" type="ORF">HGQ17_08330</name>
</gene>
<accession>A0A7X8TK40</accession>
<keyword evidence="2" id="KW-0201">Cytochrome c-type biogenesis</keyword>
<dbReference type="InterPro" id="IPR013766">
    <property type="entry name" value="Thioredoxin_domain"/>
</dbReference>